<dbReference type="PANTHER" id="PTHR31286:SF99">
    <property type="entry name" value="DUF4283 DOMAIN-CONTAINING PROTEIN"/>
    <property type="match status" value="1"/>
</dbReference>
<accession>A0AAP0HU04</accession>
<sequence>MENASVAGIPLKVEHSMQTAMRGRFARIDVKVGFSKSLVLKFLLDGEWQNIAYEGIPHICFTYGRISHMQIACPKNRASSSRGPTPLTTEEAESLATKEAKVAGVKEFGPWMLVARKPRQSSKANGAVESRCNGLNLIHRY</sequence>
<dbReference type="AlphaFoldDB" id="A0AAP0HU04"/>
<dbReference type="InterPro" id="IPR040256">
    <property type="entry name" value="At4g02000-like"/>
</dbReference>
<dbReference type="PANTHER" id="PTHR31286">
    <property type="entry name" value="GLYCINE-RICH CELL WALL STRUCTURAL PROTEIN 1.8-LIKE"/>
    <property type="match status" value="1"/>
</dbReference>
<comment type="caution">
    <text evidence="1">The sequence shown here is derived from an EMBL/GenBank/DDBJ whole genome shotgun (WGS) entry which is preliminary data.</text>
</comment>
<reference evidence="1 2" key="1">
    <citation type="submission" date="2024-01" db="EMBL/GenBank/DDBJ databases">
        <title>Genome assemblies of Stephania.</title>
        <authorList>
            <person name="Yang L."/>
        </authorList>
    </citation>
    <scope>NUCLEOTIDE SEQUENCE [LARGE SCALE GENOMIC DNA]</scope>
    <source>
        <strain evidence="1">JXDWG</strain>
        <tissue evidence="1">Leaf</tissue>
    </source>
</reference>
<dbReference type="EMBL" id="JBBNAG010000010">
    <property type="protein sequence ID" value="KAK9101338.1"/>
    <property type="molecule type" value="Genomic_DNA"/>
</dbReference>
<organism evidence="1 2">
    <name type="scientific">Stephania cephalantha</name>
    <dbReference type="NCBI Taxonomy" id="152367"/>
    <lineage>
        <taxon>Eukaryota</taxon>
        <taxon>Viridiplantae</taxon>
        <taxon>Streptophyta</taxon>
        <taxon>Embryophyta</taxon>
        <taxon>Tracheophyta</taxon>
        <taxon>Spermatophyta</taxon>
        <taxon>Magnoliopsida</taxon>
        <taxon>Ranunculales</taxon>
        <taxon>Menispermaceae</taxon>
        <taxon>Menispermoideae</taxon>
        <taxon>Cissampelideae</taxon>
        <taxon>Stephania</taxon>
    </lineage>
</organism>
<dbReference type="Proteomes" id="UP001419268">
    <property type="component" value="Unassembled WGS sequence"/>
</dbReference>
<protein>
    <submittedName>
        <fullName evidence="1">Uncharacterized protein</fullName>
    </submittedName>
</protein>
<gene>
    <name evidence="1" type="ORF">Scep_024768</name>
</gene>
<proteinExistence type="predicted"/>
<evidence type="ECO:0000313" key="1">
    <source>
        <dbReference type="EMBL" id="KAK9101338.1"/>
    </source>
</evidence>
<name>A0AAP0HU04_9MAGN</name>
<evidence type="ECO:0000313" key="2">
    <source>
        <dbReference type="Proteomes" id="UP001419268"/>
    </source>
</evidence>
<keyword evidence="2" id="KW-1185">Reference proteome</keyword>